<feature type="domain" description="ABC transporter" evidence="9">
    <location>
        <begin position="227"/>
        <end position="463"/>
    </location>
</feature>
<dbReference type="InterPro" id="IPR050107">
    <property type="entry name" value="ABC_carbohydrate_import_ATPase"/>
</dbReference>
<dbReference type="PANTHER" id="PTHR43790">
    <property type="entry name" value="CARBOHYDRATE TRANSPORT ATP-BINDING PROTEIN MG119-RELATED"/>
    <property type="match status" value="1"/>
</dbReference>
<dbReference type="AlphaFoldDB" id="A0A9X3S0K2"/>
<accession>A0A9X3S0K2</accession>
<reference evidence="10" key="1">
    <citation type="submission" date="2022-10" db="EMBL/GenBank/DDBJ databases">
        <title>The WGS of Solirubrobacter ginsenosidimutans DSM 21036.</title>
        <authorList>
            <person name="Jiang Z."/>
        </authorList>
    </citation>
    <scope>NUCLEOTIDE SEQUENCE</scope>
    <source>
        <strain evidence="10">DSM 21036</strain>
    </source>
</reference>
<protein>
    <submittedName>
        <fullName evidence="10">Sugar ABC transporter ATP-binding protein</fullName>
    </submittedName>
</protein>
<evidence type="ECO:0000256" key="1">
    <source>
        <dbReference type="ARBA" id="ARBA00022448"/>
    </source>
</evidence>
<dbReference type="InterPro" id="IPR003593">
    <property type="entry name" value="AAA+_ATPase"/>
</dbReference>
<organism evidence="10 11">
    <name type="scientific">Solirubrobacter ginsenosidimutans</name>
    <dbReference type="NCBI Taxonomy" id="490573"/>
    <lineage>
        <taxon>Bacteria</taxon>
        <taxon>Bacillati</taxon>
        <taxon>Actinomycetota</taxon>
        <taxon>Thermoleophilia</taxon>
        <taxon>Solirubrobacterales</taxon>
        <taxon>Solirubrobacteraceae</taxon>
        <taxon>Solirubrobacter</taxon>
    </lineage>
</organism>
<dbReference type="GO" id="GO:0005524">
    <property type="term" value="F:ATP binding"/>
    <property type="evidence" value="ECO:0007669"/>
    <property type="project" value="UniProtKB-KW"/>
</dbReference>
<dbReference type="PROSITE" id="PS00211">
    <property type="entry name" value="ABC_TRANSPORTER_1"/>
    <property type="match status" value="1"/>
</dbReference>
<dbReference type="Gene3D" id="3.40.50.300">
    <property type="entry name" value="P-loop containing nucleotide triphosphate hydrolases"/>
    <property type="match status" value="2"/>
</dbReference>
<keyword evidence="5" id="KW-0547">Nucleotide-binding</keyword>
<evidence type="ECO:0000256" key="3">
    <source>
        <dbReference type="ARBA" id="ARBA00022597"/>
    </source>
</evidence>
<comment type="caution">
    <text evidence="10">The sequence shown here is derived from an EMBL/GenBank/DDBJ whole genome shotgun (WGS) entry which is preliminary data.</text>
</comment>
<keyword evidence="4" id="KW-0677">Repeat</keyword>
<proteinExistence type="predicted"/>
<name>A0A9X3S0K2_9ACTN</name>
<keyword evidence="3" id="KW-0762">Sugar transport</keyword>
<evidence type="ECO:0000256" key="6">
    <source>
        <dbReference type="ARBA" id="ARBA00022840"/>
    </source>
</evidence>
<evidence type="ECO:0000256" key="5">
    <source>
        <dbReference type="ARBA" id="ARBA00022741"/>
    </source>
</evidence>
<evidence type="ECO:0000256" key="4">
    <source>
        <dbReference type="ARBA" id="ARBA00022737"/>
    </source>
</evidence>
<dbReference type="EMBL" id="JAPDOD010000016">
    <property type="protein sequence ID" value="MDA0162135.1"/>
    <property type="molecule type" value="Genomic_DNA"/>
</dbReference>
<evidence type="ECO:0000313" key="10">
    <source>
        <dbReference type="EMBL" id="MDA0162135.1"/>
    </source>
</evidence>
<keyword evidence="6 10" id="KW-0067">ATP-binding</keyword>
<dbReference type="Pfam" id="PF00005">
    <property type="entry name" value="ABC_tran"/>
    <property type="match status" value="2"/>
</dbReference>
<dbReference type="Proteomes" id="UP001149140">
    <property type="component" value="Unassembled WGS sequence"/>
</dbReference>
<dbReference type="RefSeq" id="WP_270041372.1">
    <property type="nucleotide sequence ID" value="NZ_JAPDOD010000016.1"/>
</dbReference>
<sequence>MSELALEIRGLSKAFGGAQALSGVDLTLRRGEIHALLGENGAGKSTLIKILAGVVARDAGTIVAGSGLAFVHQDLGLIDELSVAENIALELGYTRRRGLISFAATSARVAALLESVGVDVSPSALVGSLAQDQKVMVAVTRAVSAGAGAIVLDEVSSSLPAPEMARLAASLRAARKSGVAYIYVTHRLEEVFDLADRVTVLRDGRRVATADVADVSHDGLVSWILGDALEPAVREERPLGEVALRVDGAVSFDVRAGEILGVCGLIGSGSRDVARVLGGAASGDCSATLHDHELPLGDPYALAQAGVAYVPGDRVREGAVLDLAVRENLFLARRPRGERAAAAELVRRFDVRPRDAVERPLASLSGGNQQKVIFARALHAKPRLLVLDDPTAGVDVGSRLALHGFLRECAADGAAIVLASTDFEEIAAVADRALVMRHGRVADELSRDQLTAERLARAAYGSSNLTEVTL</sequence>
<dbReference type="PROSITE" id="PS50893">
    <property type="entry name" value="ABC_TRANSPORTER_2"/>
    <property type="match status" value="2"/>
</dbReference>
<dbReference type="InterPro" id="IPR003439">
    <property type="entry name" value="ABC_transporter-like_ATP-bd"/>
</dbReference>
<evidence type="ECO:0000313" key="11">
    <source>
        <dbReference type="Proteomes" id="UP001149140"/>
    </source>
</evidence>
<evidence type="ECO:0000256" key="2">
    <source>
        <dbReference type="ARBA" id="ARBA00022475"/>
    </source>
</evidence>
<evidence type="ECO:0000256" key="7">
    <source>
        <dbReference type="ARBA" id="ARBA00022967"/>
    </source>
</evidence>
<keyword evidence="7" id="KW-1278">Translocase</keyword>
<dbReference type="InterPro" id="IPR027417">
    <property type="entry name" value="P-loop_NTPase"/>
</dbReference>
<keyword evidence="2" id="KW-1003">Cell membrane</keyword>
<evidence type="ECO:0000259" key="9">
    <source>
        <dbReference type="PROSITE" id="PS50893"/>
    </source>
</evidence>
<dbReference type="CDD" id="cd03215">
    <property type="entry name" value="ABC_Carb_Monos_II"/>
    <property type="match status" value="1"/>
</dbReference>
<dbReference type="CDD" id="cd03216">
    <property type="entry name" value="ABC_Carb_Monos_I"/>
    <property type="match status" value="1"/>
</dbReference>
<dbReference type="InterPro" id="IPR017871">
    <property type="entry name" value="ABC_transporter-like_CS"/>
</dbReference>
<keyword evidence="11" id="KW-1185">Reference proteome</keyword>
<dbReference type="GO" id="GO:0016887">
    <property type="term" value="F:ATP hydrolysis activity"/>
    <property type="evidence" value="ECO:0007669"/>
    <property type="project" value="InterPro"/>
</dbReference>
<gene>
    <name evidence="10" type="ORF">OM076_17815</name>
</gene>
<feature type="domain" description="ABC transporter" evidence="9">
    <location>
        <begin position="6"/>
        <end position="228"/>
    </location>
</feature>
<keyword evidence="8" id="KW-0472">Membrane</keyword>
<evidence type="ECO:0000256" key="8">
    <source>
        <dbReference type="ARBA" id="ARBA00023136"/>
    </source>
</evidence>
<keyword evidence="1" id="KW-0813">Transport</keyword>
<dbReference type="PANTHER" id="PTHR43790:SF3">
    <property type="entry name" value="D-ALLOSE IMPORT ATP-BINDING PROTEIN ALSA-RELATED"/>
    <property type="match status" value="1"/>
</dbReference>
<dbReference type="SUPFAM" id="SSF52540">
    <property type="entry name" value="P-loop containing nucleoside triphosphate hydrolases"/>
    <property type="match status" value="2"/>
</dbReference>
<dbReference type="SMART" id="SM00382">
    <property type="entry name" value="AAA"/>
    <property type="match status" value="2"/>
</dbReference>